<accession>A0ABD2WA54</accession>
<sequence length="74" mass="8726">MNARFDRINERLDIFAQKQRDQDVAIANNTTHITELDERLFNELREIQRHHTLKADRSLRGSAKRSTCRDSSNT</sequence>
<organism evidence="2 3">
    <name type="scientific">Trichogramma kaykai</name>
    <dbReference type="NCBI Taxonomy" id="54128"/>
    <lineage>
        <taxon>Eukaryota</taxon>
        <taxon>Metazoa</taxon>
        <taxon>Ecdysozoa</taxon>
        <taxon>Arthropoda</taxon>
        <taxon>Hexapoda</taxon>
        <taxon>Insecta</taxon>
        <taxon>Pterygota</taxon>
        <taxon>Neoptera</taxon>
        <taxon>Endopterygota</taxon>
        <taxon>Hymenoptera</taxon>
        <taxon>Apocrita</taxon>
        <taxon>Proctotrupomorpha</taxon>
        <taxon>Chalcidoidea</taxon>
        <taxon>Trichogrammatidae</taxon>
        <taxon>Trichogramma</taxon>
    </lineage>
</organism>
<reference evidence="2 3" key="1">
    <citation type="journal article" date="2024" name="bioRxiv">
        <title>A reference genome for Trichogramma kaykai: A tiny desert-dwelling parasitoid wasp with competing sex-ratio distorters.</title>
        <authorList>
            <person name="Culotta J."/>
            <person name="Lindsey A.R."/>
        </authorList>
    </citation>
    <scope>NUCLEOTIDE SEQUENCE [LARGE SCALE GENOMIC DNA]</scope>
    <source>
        <strain evidence="2 3">KSX58</strain>
    </source>
</reference>
<name>A0ABD2WA54_9HYME</name>
<dbReference type="EMBL" id="JBJJXI010000123">
    <property type="protein sequence ID" value="KAL3389604.1"/>
    <property type="molecule type" value="Genomic_DNA"/>
</dbReference>
<keyword evidence="3" id="KW-1185">Reference proteome</keyword>
<feature type="region of interest" description="Disordered" evidence="1">
    <location>
        <begin position="54"/>
        <end position="74"/>
    </location>
</feature>
<dbReference type="Proteomes" id="UP001627154">
    <property type="component" value="Unassembled WGS sequence"/>
</dbReference>
<proteinExistence type="predicted"/>
<evidence type="ECO:0000313" key="3">
    <source>
        <dbReference type="Proteomes" id="UP001627154"/>
    </source>
</evidence>
<evidence type="ECO:0000313" key="2">
    <source>
        <dbReference type="EMBL" id="KAL3389604.1"/>
    </source>
</evidence>
<comment type="caution">
    <text evidence="2">The sequence shown here is derived from an EMBL/GenBank/DDBJ whole genome shotgun (WGS) entry which is preliminary data.</text>
</comment>
<evidence type="ECO:0000256" key="1">
    <source>
        <dbReference type="SAM" id="MobiDB-lite"/>
    </source>
</evidence>
<dbReference type="AlphaFoldDB" id="A0ABD2WA54"/>
<gene>
    <name evidence="2" type="ORF">TKK_015804</name>
</gene>
<protein>
    <submittedName>
        <fullName evidence="2">Uncharacterized protein</fullName>
    </submittedName>
</protein>